<reference evidence="12 13" key="1">
    <citation type="submission" date="2024-02" db="EMBL/GenBank/DDBJ databases">
        <title>Genome analysis and characterization of Microbaculum marinisediminis sp. nov., isolated from marine sediment.</title>
        <authorList>
            <person name="Du Z.-J."/>
            <person name="Ye Y.-Q."/>
            <person name="Zhang Z.-R."/>
            <person name="Yuan S.-M."/>
            <person name="Zhang X.-Y."/>
        </authorList>
    </citation>
    <scope>NUCLEOTIDE SEQUENCE [LARGE SCALE GENOMIC DNA]</scope>
    <source>
        <strain evidence="12 13">SDUM1044001</strain>
    </source>
</reference>
<comment type="function">
    <text evidence="8">An essential GTPase which binds GTP, GDP and possibly (p)ppGpp with moderate affinity, with high nucleotide exchange rates and a fairly low GTP hydrolysis rate. Plays a role in control of the cell cycle, stress response, ribosome biogenesis and in those bacteria that undergo differentiation, in morphogenesis control.</text>
</comment>
<dbReference type="Gene3D" id="3.40.50.300">
    <property type="entry name" value="P-loop containing nucleotide triphosphate hydrolases"/>
    <property type="match status" value="1"/>
</dbReference>
<comment type="similarity">
    <text evidence="1 8">Belongs to the TRAFAC class OBG-HflX-like GTPase superfamily. OBG GTPase family.</text>
</comment>
<dbReference type="InterPro" id="IPR045086">
    <property type="entry name" value="OBG_GTPase"/>
</dbReference>
<dbReference type="FunFam" id="2.70.210.12:FF:000001">
    <property type="entry name" value="GTPase Obg"/>
    <property type="match status" value="1"/>
</dbReference>
<feature type="binding site" evidence="8">
    <location>
        <begin position="308"/>
        <end position="310"/>
    </location>
    <ligand>
        <name>GTP</name>
        <dbReference type="ChEBI" id="CHEBI:37565"/>
    </ligand>
</feature>
<evidence type="ECO:0000256" key="2">
    <source>
        <dbReference type="ARBA" id="ARBA00022490"/>
    </source>
</evidence>
<dbReference type="EMBL" id="JAZHOF010000001">
    <property type="protein sequence ID" value="MEJ8569897.1"/>
    <property type="molecule type" value="Genomic_DNA"/>
</dbReference>
<dbReference type="PROSITE" id="PS51883">
    <property type="entry name" value="OBG"/>
    <property type="match status" value="1"/>
</dbReference>
<proteinExistence type="inferred from homology"/>
<feature type="domain" description="OBG-type G" evidence="10">
    <location>
        <begin position="160"/>
        <end position="327"/>
    </location>
</feature>
<dbReference type="InterPro" id="IPR031167">
    <property type="entry name" value="G_OBG"/>
</dbReference>
<dbReference type="Pfam" id="PF01018">
    <property type="entry name" value="GTP1_OBG"/>
    <property type="match status" value="1"/>
</dbReference>
<feature type="region of interest" description="Disordered" evidence="9">
    <location>
        <begin position="330"/>
        <end position="349"/>
    </location>
</feature>
<dbReference type="SUPFAM" id="SSF52540">
    <property type="entry name" value="P-loop containing nucleoside triphosphate hydrolases"/>
    <property type="match status" value="1"/>
</dbReference>
<comment type="subcellular location">
    <subcellularLocation>
        <location evidence="8">Cytoplasm</location>
    </subcellularLocation>
</comment>
<dbReference type="HAMAP" id="MF_01454">
    <property type="entry name" value="GTPase_Obg"/>
    <property type="match status" value="1"/>
</dbReference>
<feature type="binding site" evidence="8">
    <location>
        <position position="173"/>
    </location>
    <ligand>
        <name>Mg(2+)</name>
        <dbReference type="ChEBI" id="CHEBI:18420"/>
    </ligand>
</feature>
<comment type="subunit">
    <text evidence="8">Monomer.</text>
</comment>
<dbReference type="CDD" id="cd01898">
    <property type="entry name" value="Obg"/>
    <property type="match status" value="1"/>
</dbReference>
<dbReference type="InterPro" id="IPR006073">
    <property type="entry name" value="GTP-bd"/>
</dbReference>
<dbReference type="PROSITE" id="PS51710">
    <property type="entry name" value="G_OBG"/>
    <property type="match status" value="1"/>
</dbReference>
<feature type="binding site" evidence="8">
    <location>
        <begin position="191"/>
        <end position="195"/>
    </location>
    <ligand>
        <name>GTP</name>
        <dbReference type="ChEBI" id="CHEBI:37565"/>
    </ligand>
</feature>
<dbReference type="InterPro" id="IPR027417">
    <property type="entry name" value="P-loop_NTPase"/>
</dbReference>
<accession>A0AAW9RCH6</accession>
<sequence>MKFLDQAKVYVKAGNGGAGCVSFRREKFIEFGGPDGGDGGRGGDVWAECVGGLNTLIDYRYQQHFKARKGTHGMGQNRTGAGGADAVLKVPVGTEILEEDGETVIADLTEVGQRVLLARGGNGGFGNTHFKSSTNRAPRRANPGLEGEERWIWLRLKLIADAGLVGLPNAGKSTFLASVTAAKPKIADYPFTTLHPGLGVVGLGDREFVLADIPGLIEGAHEGAGIGDRFLGHVERCRVLVHLVDATGEDVAADYRVVRAELDAYGAGLEDKPELVALSKCDAVLQDDLEEKRRGLARECGRDVFLVSAASGFGMRELLGRILHEIEAAEQEERAREDAERTDQTGWRP</sequence>
<evidence type="ECO:0000256" key="9">
    <source>
        <dbReference type="SAM" id="MobiDB-lite"/>
    </source>
</evidence>
<dbReference type="GO" id="GO:0043022">
    <property type="term" value="F:ribosome binding"/>
    <property type="evidence" value="ECO:0007669"/>
    <property type="project" value="UniProtKB-ARBA"/>
</dbReference>
<comment type="caution">
    <text evidence="12">The sequence shown here is derived from an EMBL/GenBank/DDBJ whole genome shotgun (WGS) entry which is preliminary data.</text>
</comment>
<evidence type="ECO:0000256" key="1">
    <source>
        <dbReference type="ARBA" id="ARBA00007699"/>
    </source>
</evidence>
<feature type="binding site" evidence="8">
    <location>
        <begin position="166"/>
        <end position="173"/>
    </location>
    <ligand>
        <name>GTP</name>
        <dbReference type="ChEBI" id="CHEBI:37565"/>
    </ligand>
</feature>
<dbReference type="Proteomes" id="UP001378188">
    <property type="component" value="Unassembled WGS sequence"/>
</dbReference>
<dbReference type="GO" id="GO:0005525">
    <property type="term" value="F:GTP binding"/>
    <property type="evidence" value="ECO:0007669"/>
    <property type="project" value="UniProtKB-UniRule"/>
</dbReference>
<dbReference type="NCBIfam" id="NF008956">
    <property type="entry name" value="PRK12299.1"/>
    <property type="match status" value="1"/>
</dbReference>
<dbReference type="AlphaFoldDB" id="A0AAW9RCH6"/>
<keyword evidence="2 8" id="KW-0963">Cytoplasm</keyword>
<evidence type="ECO:0000259" key="10">
    <source>
        <dbReference type="PROSITE" id="PS51710"/>
    </source>
</evidence>
<dbReference type="InterPro" id="IPR014100">
    <property type="entry name" value="GTP-bd_Obg/CgtA"/>
</dbReference>
<evidence type="ECO:0000256" key="5">
    <source>
        <dbReference type="ARBA" id="ARBA00022801"/>
    </source>
</evidence>
<keyword evidence="3 8" id="KW-0479">Metal-binding</keyword>
<feature type="binding site" evidence="8">
    <location>
        <begin position="212"/>
        <end position="215"/>
    </location>
    <ligand>
        <name>GTP</name>
        <dbReference type="ChEBI" id="CHEBI:37565"/>
    </ligand>
</feature>
<feature type="binding site" evidence="8">
    <location>
        <begin position="279"/>
        <end position="282"/>
    </location>
    <ligand>
        <name>GTP</name>
        <dbReference type="ChEBI" id="CHEBI:37565"/>
    </ligand>
</feature>
<organism evidence="12 13">
    <name type="scientific">Microbaculum marinum</name>
    <dbReference type="NCBI Taxonomy" id="1764581"/>
    <lineage>
        <taxon>Bacteria</taxon>
        <taxon>Pseudomonadati</taxon>
        <taxon>Pseudomonadota</taxon>
        <taxon>Alphaproteobacteria</taxon>
        <taxon>Hyphomicrobiales</taxon>
        <taxon>Tepidamorphaceae</taxon>
        <taxon>Microbaculum</taxon>
    </lineage>
</organism>
<dbReference type="PIRSF" id="PIRSF002401">
    <property type="entry name" value="GTP_bd_Obg/CgtA"/>
    <property type="match status" value="1"/>
</dbReference>
<dbReference type="PANTHER" id="PTHR11702:SF31">
    <property type="entry name" value="MITOCHONDRIAL RIBOSOME-ASSOCIATED GTPASE 2"/>
    <property type="match status" value="1"/>
</dbReference>
<keyword evidence="7 8" id="KW-0342">GTP-binding</keyword>
<evidence type="ECO:0000313" key="13">
    <source>
        <dbReference type="Proteomes" id="UP001378188"/>
    </source>
</evidence>
<feature type="compositionally biased region" description="Basic and acidic residues" evidence="9">
    <location>
        <begin position="330"/>
        <end position="343"/>
    </location>
</feature>
<comment type="cofactor">
    <cofactor evidence="8">
        <name>Mg(2+)</name>
        <dbReference type="ChEBI" id="CHEBI:18420"/>
    </cofactor>
</comment>
<dbReference type="InterPro" id="IPR006169">
    <property type="entry name" value="GTP1_OBG_dom"/>
</dbReference>
<dbReference type="InterPro" id="IPR036726">
    <property type="entry name" value="GTP1_OBG_dom_sf"/>
</dbReference>
<feature type="domain" description="Obg" evidence="11">
    <location>
        <begin position="1"/>
        <end position="159"/>
    </location>
</feature>
<feature type="binding site" evidence="8">
    <location>
        <position position="193"/>
    </location>
    <ligand>
        <name>Mg(2+)</name>
        <dbReference type="ChEBI" id="CHEBI:18420"/>
    </ligand>
</feature>
<dbReference type="GO" id="GO:0003924">
    <property type="term" value="F:GTPase activity"/>
    <property type="evidence" value="ECO:0007669"/>
    <property type="project" value="UniProtKB-UniRule"/>
</dbReference>
<evidence type="ECO:0000256" key="8">
    <source>
        <dbReference type="HAMAP-Rule" id="MF_01454"/>
    </source>
</evidence>
<dbReference type="Gene3D" id="2.70.210.12">
    <property type="entry name" value="GTP1/OBG domain"/>
    <property type="match status" value="1"/>
</dbReference>
<dbReference type="GO" id="GO:0000287">
    <property type="term" value="F:magnesium ion binding"/>
    <property type="evidence" value="ECO:0007669"/>
    <property type="project" value="InterPro"/>
</dbReference>
<dbReference type="Pfam" id="PF01926">
    <property type="entry name" value="MMR_HSR1"/>
    <property type="match status" value="1"/>
</dbReference>
<dbReference type="NCBIfam" id="TIGR02729">
    <property type="entry name" value="Obg_CgtA"/>
    <property type="match status" value="1"/>
</dbReference>
<evidence type="ECO:0000256" key="6">
    <source>
        <dbReference type="ARBA" id="ARBA00022842"/>
    </source>
</evidence>
<dbReference type="SUPFAM" id="SSF82051">
    <property type="entry name" value="Obg GTP-binding protein N-terminal domain"/>
    <property type="match status" value="1"/>
</dbReference>
<dbReference type="PROSITE" id="PS00905">
    <property type="entry name" value="GTP1_OBG"/>
    <property type="match status" value="1"/>
</dbReference>
<dbReference type="PANTHER" id="PTHR11702">
    <property type="entry name" value="DEVELOPMENTALLY REGULATED GTP-BINDING PROTEIN-RELATED"/>
    <property type="match status" value="1"/>
</dbReference>
<evidence type="ECO:0000256" key="4">
    <source>
        <dbReference type="ARBA" id="ARBA00022741"/>
    </source>
</evidence>
<keyword evidence="6 8" id="KW-0460">Magnesium</keyword>
<keyword evidence="13" id="KW-1185">Reference proteome</keyword>
<gene>
    <name evidence="12" type="primary">obgE</name>
    <name evidence="8" type="synonym">obg</name>
    <name evidence="12" type="ORF">V3328_00315</name>
</gene>
<dbReference type="GO" id="GO:0042254">
    <property type="term" value="P:ribosome biogenesis"/>
    <property type="evidence" value="ECO:0007669"/>
    <property type="project" value="UniProtKB-UniRule"/>
</dbReference>
<protein>
    <recommendedName>
        <fullName evidence="8">GTPase Obg</fullName>
        <ecNumber evidence="8">3.6.5.-</ecNumber>
    </recommendedName>
    <alternativeName>
        <fullName evidence="8">GTP-binding protein Obg</fullName>
    </alternativeName>
</protein>
<dbReference type="PRINTS" id="PR00326">
    <property type="entry name" value="GTP1OBG"/>
</dbReference>
<evidence type="ECO:0000256" key="7">
    <source>
        <dbReference type="ARBA" id="ARBA00023134"/>
    </source>
</evidence>
<keyword evidence="4 8" id="KW-0547">Nucleotide-binding</keyword>
<dbReference type="NCBIfam" id="NF008955">
    <property type="entry name" value="PRK12297.1"/>
    <property type="match status" value="1"/>
</dbReference>
<dbReference type="EC" id="3.6.5.-" evidence="8"/>
<evidence type="ECO:0000313" key="12">
    <source>
        <dbReference type="EMBL" id="MEJ8569897.1"/>
    </source>
</evidence>
<dbReference type="InterPro" id="IPR006074">
    <property type="entry name" value="GTP1-OBG_CS"/>
</dbReference>
<evidence type="ECO:0000256" key="3">
    <source>
        <dbReference type="ARBA" id="ARBA00022723"/>
    </source>
</evidence>
<evidence type="ECO:0000259" key="11">
    <source>
        <dbReference type="PROSITE" id="PS51883"/>
    </source>
</evidence>
<dbReference type="RefSeq" id="WP_340327640.1">
    <property type="nucleotide sequence ID" value="NZ_JAZHOF010000001.1"/>
</dbReference>
<dbReference type="GO" id="GO:0005737">
    <property type="term" value="C:cytoplasm"/>
    <property type="evidence" value="ECO:0007669"/>
    <property type="project" value="UniProtKB-SubCell"/>
</dbReference>
<keyword evidence="5 8" id="KW-0378">Hydrolase</keyword>
<name>A0AAW9RCH6_9HYPH</name>